<dbReference type="Proteomes" id="UP001152523">
    <property type="component" value="Unassembled WGS sequence"/>
</dbReference>
<reference evidence="2" key="1">
    <citation type="submission" date="2022-07" db="EMBL/GenBank/DDBJ databases">
        <authorList>
            <person name="Macas J."/>
            <person name="Novak P."/>
            <person name="Neumann P."/>
        </authorList>
    </citation>
    <scope>NUCLEOTIDE SEQUENCE</scope>
</reference>
<dbReference type="EMBL" id="CAMAPF010000031">
    <property type="protein sequence ID" value="CAH9078316.1"/>
    <property type="molecule type" value="Genomic_DNA"/>
</dbReference>
<dbReference type="PANTHER" id="PTHR33780">
    <property type="entry name" value="EXPRESSED PROTEIN"/>
    <property type="match status" value="1"/>
</dbReference>
<organism evidence="2 3">
    <name type="scientific">Cuscuta epithymum</name>
    <dbReference type="NCBI Taxonomy" id="186058"/>
    <lineage>
        <taxon>Eukaryota</taxon>
        <taxon>Viridiplantae</taxon>
        <taxon>Streptophyta</taxon>
        <taxon>Embryophyta</taxon>
        <taxon>Tracheophyta</taxon>
        <taxon>Spermatophyta</taxon>
        <taxon>Magnoliopsida</taxon>
        <taxon>eudicotyledons</taxon>
        <taxon>Gunneridae</taxon>
        <taxon>Pentapetalae</taxon>
        <taxon>asterids</taxon>
        <taxon>lamiids</taxon>
        <taxon>Solanales</taxon>
        <taxon>Convolvulaceae</taxon>
        <taxon>Cuscuteae</taxon>
        <taxon>Cuscuta</taxon>
        <taxon>Cuscuta subgen. Cuscuta</taxon>
    </lineage>
</organism>
<feature type="domain" description="DUF7953" evidence="1">
    <location>
        <begin position="38"/>
        <end position="147"/>
    </location>
</feature>
<dbReference type="PANTHER" id="PTHR33780:SF10">
    <property type="entry name" value="TRANSMEMBRANE PROTEIN"/>
    <property type="match status" value="1"/>
</dbReference>
<protein>
    <recommendedName>
        <fullName evidence="1">DUF7953 domain-containing protein</fullName>
    </recommendedName>
</protein>
<comment type="caution">
    <text evidence="2">The sequence shown here is derived from an EMBL/GenBank/DDBJ whole genome shotgun (WGS) entry which is preliminary data.</text>
</comment>
<evidence type="ECO:0000313" key="3">
    <source>
        <dbReference type="Proteomes" id="UP001152523"/>
    </source>
</evidence>
<evidence type="ECO:0000259" key="1">
    <source>
        <dbReference type="Pfam" id="PF25829"/>
    </source>
</evidence>
<dbReference type="AlphaFoldDB" id="A0AAV0CPV6"/>
<dbReference type="InterPro" id="IPR057713">
    <property type="entry name" value="DUF7953"/>
</dbReference>
<keyword evidence="3" id="KW-1185">Reference proteome</keyword>
<proteinExistence type="predicted"/>
<name>A0AAV0CPV6_9ASTE</name>
<dbReference type="Pfam" id="PF25829">
    <property type="entry name" value="DUF7953"/>
    <property type="match status" value="1"/>
</dbReference>
<evidence type="ECO:0000313" key="2">
    <source>
        <dbReference type="EMBL" id="CAH9078316.1"/>
    </source>
</evidence>
<sequence length="224" mass="23853">MTTMVVGGFRSKLRIIVPLLLWCTSILLTCAPAAVIGANVTLESIQIFQNHEEFESSEPSVYFECEFDQESKTDLTEVKKINFTYSIMRPVVQLSYGSECKSCGVYEKDIANPDDVFGVWKICASSFSAGNFSYTNETELIATFSCPDCNTLPQSEDSSNSPSATPSTNSTGCAAEACAAEIGAVGAAATRTTGEFNSGNEKARSWSAGLLITSVASAFFAVGG</sequence>
<accession>A0AAV0CPV6</accession>
<gene>
    <name evidence="2" type="ORF">CEPIT_LOCUS6515</name>
</gene>